<evidence type="ECO:0000313" key="2">
    <source>
        <dbReference type="Proteomes" id="UP001605036"/>
    </source>
</evidence>
<dbReference type="EMBL" id="JBHFFA010000003">
    <property type="protein sequence ID" value="KAL2636443.1"/>
    <property type="molecule type" value="Genomic_DNA"/>
</dbReference>
<sequence>MWVKAFSSSVPSHRQRMWRLDNLAIDPVGEFLCGASSPAGRIVFSSLSLVGFSRWLHNFTRLSSGHG</sequence>
<comment type="caution">
    <text evidence="1">The sequence shown here is derived from an EMBL/GenBank/DDBJ whole genome shotgun (WGS) entry which is preliminary data.</text>
</comment>
<accession>A0ABD1Z135</accession>
<reference evidence="1 2" key="1">
    <citation type="submission" date="2024-09" db="EMBL/GenBank/DDBJ databases">
        <title>Chromosome-scale assembly of Riccia fluitans.</title>
        <authorList>
            <person name="Paukszto L."/>
            <person name="Sawicki J."/>
            <person name="Karawczyk K."/>
            <person name="Piernik-Szablinska J."/>
            <person name="Szczecinska M."/>
            <person name="Mazdziarz M."/>
        </authorList>
    </citation>
    <scope>NUCLEOTIDE SEQUENCE [LARGE SCALE GENOMIC DNA]</scope>
    <source>
        <strain evidence="1">Rf_01</strain>
        <tissue evidence="1">Aerial parts of the thallus</tissue>
    </source>
</reference>
<proteinExistence type="predicted"/>
<dbReference type="Proteomes" id="UP001605036">
    <property type="component" value="Unassembled WGS sequence"/>
</dbReference>
<evidence type="ECO:0000313" key="1">
    <source>
        <dbReference type="EMBL" id="KAL2636443.1"/>
    </source>
</evidence>
<dbReference type="AlphaFoldDB" id="A0ABD1Z135"/>
<name>A0ABD1Z135_9MARC</name>
<protein>
    <submittedName>
        <fullName evidence="1">Uncharacterized protein</fullName>
    </submittedName>
</protein>
<organism evidence="1 2">
    <name type="scientific">Riccia fluitans</name>
    <dbReference type="NCBI Taxonomy" id="41844"/>
    <lineage>
        <taxon>Eukaryota</taxon>
        <taxon>Viridiplantae</taxon>
        <taxon>Streptophyta</taxon>
        <taxon>Embryophyta</taxon>
        <taxon>Marchantiophyta</taxon>
        <taxon>Marchantiopsida</taxon>
        <taxon>Marchantiidae</taxon>
        <taxon>Marchantiales</taxon>
        <taxon>Ricciaceae</taxon>
        <taxon>Riccia</taxon>
    </lineage>
</organism>
<gene>
    <name evidence="1" type="ORF">R1flu_007922</name>
</gene>
<keyword evidence="2" id="KW-1185">Reference proteome</keyword>